<feature type="transmembrane region" description="Helical" evidence="18">
    <location>
        <begin position="391"/>
        <end position="417"/>
    </location>
</feature>
<evidence type="ECO:0000256" key="2">
    <source>
        <dbReference type="ARBA" id="ARBA00044878"/>
    </source>
</evidence>
<comment type="catalytic activity">
    <reaction evidence="6">
        <text>L-alpha-aminoacyl-L-lysine(out) = L-alpha-aminoacyl-L-lysine(in)</text>
        <dbReference type="Rhea" id="RHEA:79383"/>
        <dbReference type="ChEBI" id="CHEBI:229966"/>
    </reaction>
</comment>
<dbReference type="EnsemblMetazoa" id="Aqu2.1.43708_001">
    <property type="protein sequence ID" value="Aqu2.1.43708_001"/>
    <property type="gene ID" value="Aqu2.1.43708"/>
</dbReference>
<dbReference type="KEGG" id="aqu:105312460"/>
<dbReference type="SUPFAM" id="SSF103473">
    <property type="entry name" value="MFS general substrate transporter"/>
    <property type="match status" value="1"/>
</dbReference>
<evidence type="ECO:0000256" key="12">
    <source>
        <dbReference type="ARBA" id="ARBA00044919"/>
    </source>
</evidence>
<evidence type="ECO:0000256" key="16">
    <source>
        <dbReference type="ARBA" id="ARBA00045709"/>
    </source>
</evidence>
<feature type="transmembrane region" description="Helical" evidence="18">
    <location>
        <begin position="307"/>
        <end position="326"/>
    </location>
</feature>
<comment type="catalytic activity">
    <reaction evidence="8">
        <text>L-arginyl-L-alpha-amino acid(out) = L-arginyl-L-alpha-amino acid(in)</text>
        <dbReference type="Rhea" id="RHEA:79371"/>
        <dbReference type="ChEBI" id="CHEBI:84315"/>
    </reaction>
</comment>
<evidence type="ECO:0000313" key="19">
    <source>
        <dbReference type="EnsemblMetazoa" id="Aqu2.1.43708_001"/>
    </source>
</evidence>
<evidence type="ECO:0000256" key="8">
    <source>
        <dbReference type="ARBA" id="ARBA00044899"/>
    </source>
</evidence>
<comment type="catalytic activity">
    <reaction evidence="9">
        <text>L-lysyl-L-lysine(out) = L-lysyl-L-lysine(in)</text>
        <dbReference type="Rhea" id="RHEA:79403"/>
        <dbReference type="ChEBI" id="CHEBI:229956"/>
    </reaction>
</comment>
<dbReference type="Pfam" id="PF07690">
    <property type="entry name" value="MFS_1"/>
    <property type="match status" value="1"/>
</dbReference>
<dbReference type="AlphaFoldDB" id="A0A1X7VWC1"/>
<accession>A0A1X7VWC1</accession>
<dbReference type="InParanoid" id="A0A1X7VWC1"/>
<dbReference type="PANTHER" id="PTHR23512">
    <property type="entry name" value="MAJOR FACILITATOR SUPERFAMILY DOMAIN-CONTAINING PROTEIN 1"/>
    <property type="match status" value="1"/>
</dbReference>
<dbReference type="InterPro" id="IPR011701">
    <property type="entry name" value="MFS"/>
</dbReference>
<evidence type="ECO:0000256" key="6">
    <source>
        <dbReference type="ARBA" id="ARBA00044893"/>
    </source>
</evidence>
<reference evidence="20" key="1">
    <citation type="journal article" date="2010" name="Nature">
        <title>The Amphimedon queenslandica genome and the evolution of animal complexity.</title>
        <authorList>
            <person name="Srivastava M."/>
            <person name="Simakov O."/>
            <person name="Chapman J."/>
            <person name="Fahey B."/>
            <person name="Gauthier M.E."/>
            <person name="Mitros T."/>
            <person name="Richards G.S."/>
            <person name="Conaco C."/>
            <person name="Dacre M."/>
            <person name="Hellsten U."/>
            <person name="Larroux C."/>
            <person name="Putnam N.H."/>
            <person name="Stanke M."/>
            <person name="Adamska M."/>
            <person name="Darling A."/>
            <person name="Degnan S.M."/>
            <person name="Oakley T.H."/>
            <person name="Plachetzki D.C."/>
            <person name="Zhai Y."/>
            <person name="Adamski M."/>
            <person name="Calcino A."/>
            <person name="Cummins S.F."/>
            <person name="Goodstein D.M."/>
            <person name="Harris C."/>
            <person name="Jackson D.J."/>
            <person name="Leys S.P."/>
            <person name="Shu S."/>
            <person name="Woodcroft B.J."/>
            <person name="Vervoort M."/>
            <person name="Kosik K.S."/>
            <person name="Manning G."/>
            <person name="Degnan B.M."/>
            <person name="Rokhsar D.S."/>
        </authorList>
    </citation>
    <scope>NUCLEOTIDE SEQUENCE [LARGE SCALE GENOMIC DNA]</scope>
</reference>
<gene>
    <name evidence="19" type="primary">105312460</name>
</gene>
<evidence type="ECO:0000256" key="5">
    <source>
        <dbReference type="ARBA" id="ARBA00044891"/>
    </source>
</evidence>
<dbReference type="EnsemblMetazoa" id="XM_011405129.1">
    <property type="protein sequence ID" value="XP_011403431.1"/>
    <property type="gene ID" value="LOC105312460"/>
</dbReference>
<feature type="transmembrane region" description="Helical" evidence="18">
    <location>
        <begin position="139"/>
        <end position="163"/>
    </location>
</feature>
<comment type="catalytic activity">
    <reaction evidence="1">
        <text>L-lysyl-L-alanine(out) = L-lysyl-L-alanine(in)</text>
        <dbReference type="Rhea" id="RHEA:79399"/>
        <dbReference type="ChEBI" id="CHEBI:229954"/>
    </reaction>
</comment>
<keyword evidence="20" id="KW-1185">Reference proteome</keyword>
<feature type="transmembrane region" description="Helical" evidence="18">
    <location>
        <begin position="267"/>
        <end position="287"/>
    </location>
</feature>
<evidence type="ECO:0000256" key="17">
    <source>
        <dbReference type="ARBA" id="ARBA00046376"/>
    </source>
</evidence>
<comment type="catalytic activity">
    <reaction evidence="10">
        <text>L-arginyl-glycine(out) = L-arginyl-glycine(in)</text>
        <dbReference type="Rhea" id="RHEA:79391"/>
        <dbReference type="ChEBI" id="CHEBI:229955"/>
    </reaction>
</comment>
<dbReference type="Gene3D" id="1.20.1250.20">
    <property type="entry name" value="MFS general substrate transporter like domains"/>
    <property type="match status" value="2"/>
</dbReference>
<feature type="transmembrane region" description="Helical" evidence="18">
    <location>
        <begin position="43"/>
        <end position="62"/>
    </location>
</feature>
<evidence type="ECO:0000256" key="18">
    <source>
        <dbReference type="SAM" id="Phobius"/>
    </source>
</evidence>
<evidence type="ECO:0000313" key="20">
    <source>
        <dbReference type="Proteomes" id="UP000007879"/>
    </source>
</evidence>
<comment type="catalytic activity">
    <reaction evidence="2">
        <text>L-histidyl-glycine(out) = L-histidyl-glycine(in)</text>
        <dbReference type="Rhea" id="RHEA:79395"/>
        <dbReference type="ChEBI" id="CHEBI:229957"/>
    </reaction>
</comment>
<comment type="catalytic activity">
    <reaction evidence="12">
        <text>L-alanyl-L-lysine(out) = L-alanyl-L-lysine(in)</text>
        <dbReference type="Rhea" id="RHEA:79415"/>
        <dbReference type="ChEBI" id="CHEBI:192470"/>
    </reaction>
</comment>
<dbReference type="InterPro" id="IPR052187">
    <property type="entry name" value="MFSD1"/>
</dbReference>
<evidence type="ECO:0000256" key="13">
    <source>
        <dbReference type="ARBA" id="ARBA00044924"/>
    </source>
</evidence>
<organism evidence="19">
    <name type="scientific">Amphimedon queenslandica</name>
    <name type="common">Sponge</name>
    <dbReference type="NCBI Taxonomy" id="400682"/>
    <lineage>
        <taxon>Eukaryota</taxon>
        <taxon>Metazoa</taxon>
        <taxon>Porifera</taxon>
        <taxon>Demospongiae</taxon>
        <taxon>Heteroscleromorpha</taxon>
        <taxon>Haplosclerida</taxon>
        <taxon>Niphatidae</taxon>
        <taxon>Amphimedon</taxon>
    </lineage>
</organism>
<evidence type="ECO:0000256" key="11">
    <source>
        <dbReference type="ARBA" id="ARBA00044912"/>
    </source>
</evidence>
<evidence type="ECO:0000256" key="3">
    <source>
        <dbReference type="ARBA" id="ARBA00044881"/>
    </source>
</evidence>
<feature type="transmembrane region" description="Helical" evidence="18">
    <location>
        <begin position="358"/>
        <end position="379"/>
    </location>
</feature>
<dbReference type="OMA" id="FMNVFTN"/>
<dbReference type="GO" id="GO:0022857">
    <property type="term" value="F:transmembrane transporter activity"/>
    <property type="evidence" value="ECO:0007669"/>
    <property type="project" value="InterPro"/>
</dbReference>
<comment type="catalytic activity">
    <reaction evidence="13">
        <text>L-lysyl-glycine(out) = L-lysyl-glycine(in)</text>
        <dbReference type="Rhea" id="RHEA:79407"/>
        <dbReference type="ChEBI" id="CHEBI:191202"/>
    </reaction>
</comment>
<name>A0A1X7VWC1_AMPQE</name>
<evidence type="ECO:0000256" key="7">
    <source>
        <dbReference type="ARBA" id="ARBA00044898"/>
    </source>
</evidence>
<comment type="catalytic activity">
    <reaction evidence="11">
        <text>L-histidyl-L-alpha-amino acid(out) = L-histidyl-L-alpha-amino acid(in)</text>
        <dbReference type="Rhea" id="RHEA:79379"/>
        <dbReference type="ChEBI" id="CHEBI:229964"/>
    </reaction>
</comment>
<evidence type="ECO:0000256" key="1">
    <source>
        <dbReference type="ARBA" id="ARBA00044876"/>
    </source>
</evidence>
<comment type="subunit">
    <text evidence="17">Homodimer. Interacts with lysosomal protein GLMP (via lumenal domain); the interaction starts while both proteins are still in the endoplasmic reticulum and is required for stabilization of MFSD1 in lysosomes but has no direct effect on its targeting to lysosomes or transporter activity.</text>
</comment>
<feature type="transmembrane region" description="Helical" evidence="18">
    <location>
        <begin position="423"/>
        <end position="449"/>
    </location>
</feature>
<keyword evidence="18" id="KW-0472">Membrane</keyword>
<feature type="transmembrane region" description="Helical" evidence="18">
    <location>
        <begin position="85"/>
        <end position="106"/>
    </location>
</feature>
<evidence type="ECO:0000256" key="10">
    <source>
        <dbReference type="ARBA" id="ARBA00044903"/>
    </source>
</evidence>
<comment type="catalytic activity">
    <reaction evidence="5">
        <text>L-lysyl-L-alpha-amino acid(out) = L-lysyl-L-alpha-amino acid(in)</text>
        <dbReference type="Rhea" id="RHEA:79387"/>
        <dbReference type="ChEBI" id="CHEBI:229965"/>
    </reaction>
</comment>
<dbReference type="Proteomes" id="UP000007879">
    <property type="component" value="Unassembled WGS sequence"/>
</dbReference>
<sequence length="472" mass="52597">MNLNDGDQECHLQEKQHLHDVLTFRSSSCGIFSYLSNPYKWPYRYMILFLICFIRFGCNYLYDIPGSLEGVIIEVMNLDTTSYNLIYSVYSWSVVVAACVGGFIVDKFLGLRLGLLIFIVATNVGQGIIVLGLTTNTYWLLLLGRLFMGLGGEVTLFVCDALTSLWFGGGRELSFVFAIIAMSNRLGGASSLYANEPLYNSLRSVGDNTHRLGYVFLIDMSLSLLGIIFGGVIFLMDKRAERCIIERQLTNKKKRSFSLKDLKSFHLNYWLIAFTCAFYYSAYYPLVTIGQLFYSNKFGLSTNEANIANMLIYLVTIIGPLIGLVVGFVGFPLLWGLVGNTLAITMHGILALSGGYSYFPFLISPFLAIAYVLFHTTVYPSVSLVVDHDKLATAFGLMISLLNLGYSIVDIIIAYIIDNRGYFLMEAFFIASQGVGICLLVILIIRVALSGKSKLLMSGCEARHLEKEAKEM</sequence>
<dbReference type="PANTHER" id="PTHR23512:SF5">
    <property type="entry name" value="MAJOR FACILITATOR SUPERFAMILY DOMAIN-CONTAINING PROTEIN 1"/>
    <property type="match status" value="1"/>
</dbReference>
<comment type="catalytic activity">
    <reaction evidence="4">
        <text>L-alpha-aminoacyl-L-histidine(out) = L-alpha-aminoacyl-L-histidine(in)</text>
        <dbReference type="Rhea" id="RHEA:79375"/>
        <dbReference type="ChEBI" id="CHEBI:229967"/>
    </reaction>
</comment>
<proteinExistence type="predicted"/>
<feature type="transmembrane region" description="Helical" evidence="18">
    <location>
        <begin position="113"/>
        <end position="133"/>
    </location>
</feature>
<feature type="transmembrane region" description="Helical" evidence="18">
    <location>
        <begin position="214"/>
        <end position="236"/>
    </location>
</feature>
<comment type="catalytic activity">
    <reaction evidence="7">
        <text>L-aspartyl-L-lysine(out) = L-aspartyl-L-lysine(in)</text>
        <dbReference type="Rhea" id="RHEA:79411"/>
        <dbReference type="ChEBI" id="CHEBI:229953"/>
    </reaction>
</comment>
<dbReference type="InterPro" id="IPR036259">
    <property type="entry name" value="MFS_trans_sf"/>
</dbReference>
<evidence type="ECO:0000256" key="9">
    <source>
        <dbReference type="ARBA" id="ARBA00044900"/>
    </source>
</evidence>
<dbReference type="OrthoDB" id="424834at2759"/>
<keyword evidence="18" id="KW-1133">Transmembrane helix</keyword>
<feature type="transmembrane region" description="Helical" evidence="18">
    <location>
        <begin position="333"/>
        <end position="352"/>
    </location>
</feature>
<evidence type="ECO:0000256" key="15">
    <source>
        <dbReference type="ARBA" id="ARBA00045018"/>
    </source>
</evidence>
<comment type="catalytic activity">
    <reaction evidence="3">
        <text>L-alpha-aminoacyl-L-arginine(out) = L-alpha-aminoacyl-L-arginine(in)</text>
        <dbReference type="Rhea" id="RHEA:79367"/>
        <dbReference type="ChEBI" id="CHEBI:229968"/>
    </reaction>
</comment>
<comment type="function">
    <text evidence="16">Lysosomal dipeptide uniporter that selectively exports lysine, arginine or histidine-containing dipeptides with a net positive charge from the lysosome lumen into the cytosol. Could play a role in a specific type of protein O-glycosylation indirectly regulating macrophages migration and tissue invasion. Also essential for liver homeostasis.</text>
</comment>
<dbReference type="eggNOG" id="KOG4686">
    <property type="taxonomic scope" value="Eukaryota"/>
</dbReference>
<evidence type="ECO:0000256" key="4">
    <source>
        <dbReference type="ARBA" id="ARBA00044884"/>
    </source>
</evidence>
<reference evidence="19" key="2">
    <citation type="submission" date="2017-05" db="UniProtKB">
        <authorList>
            <consortium name="EnsemblMetazoa"/>
        </authorList>
    </citation>
    <scope>IDENTIFICATION</scope>
</reference>
<protein>
    <recommendedName>
        <fullName evidence="14">Lysosomal dipeptide transporter MFSD1</fullName>
    </recommendedName>
    <alternativeName>
        <fullName evidence="15">Major facilitator superfamily domain-containing protein 1</fullName>
    </alternativeName>
</protein>
<evidence type="ECO:0000256" key="14">
    <source>
        <dbReference type="ARBA" id="ARBA00044985"/>
    </source>
</evidence>
<keyword evidence="18" id="KW-0812">Transmembrane</keyword>